<dbReference type="EMBL" id="BARU01023568">
    <property type="protein sequence ID" value="GAH54624.1"/>
    <property type="molecule type" value="Genomic_DNA"/>
</dbReference>
<comment type="caution">
    <text evidence="1">The sequence shown here is derived from an EMBL/GenBank/DDBJ whole genome shotgun (WGS) entry which is preliminary data.</text>
</comment>
<accession>X1HLC1</accession>
<sequence length="43" mass="4924">MTYELVYTRRAARDLDKLDQETLHASVTVWNAIGSIHINLPPN</sequence>
<proteinExistence type="predicted"/>
<reference evidence="1" key="1">
    <citation type="journal article" date="2014" name="Front. Microbiol.">
        <title>High frequency of phylogenetically diverse reductive dehalogenase-homologous genes in deep subseafloor sedimentary metagenomes.</title>
        <authorList>
            <person name="Kawai M."/>
            <person name="Futagami T."/>
            <person name="Toyoda A."/>
            <person name="Takaki Y."/>
            <person name="Nishi S."/>
            <person name="Hori S."/>
            <person name="Arai W."/>
            <person name="Tsubouchi T."/>
            <person name="Morono Y."/>
            <person name="Uchiyama I."/>
            <person name="Ito T."/>
            <person name="Fujiyama A."/>
            <person name="Inagaki F."/>
            <person name="Takami H."/>
        </authorList>
    </citation>
    <scope>NUCLEOTIDE SEQUENCE</scope>
    <source>
        <strain evidence="1">Expedition CK06-06</strain>
    </source>
</reference>
<gene>
    <name evidence="1" type="ORF">S03H2_38228</name>
</gene>
<organism evidence="1">
    <name type="scientific">marine sediment metagenome</name>
    <dbReference type="NCBI Taxonomy" id="412755"/>
    <lineage>
        <taxon>unclassified sequences</taxon>
        <taxon>metagenomes</taxon>
        <taxon>ecological metagenomes</taxon>
    </lineage>
</organism>
<protein>
    <submittedName>
        <fullName evidence="1">Uncharacterized protein</fullName>
    </submittedName>
</protein>
<evidence type="ECO:0000313" key="1">
    <source>
        <dbReference type="EMBL" id="GAH54624.1"/>
    </source>
</evidence>
<name>X1HLC1_9ZZZZ</name>
<dbReference type="AlphaFoldDB" id="X1HLC1"/>